<dbReference type="AlphaFoldDB" id="A0A5P8W723"/>
<gene>
    <name evidence="1" type="ORF">GXM_05538</name>
</gene>
<proteinExistence type="predicted"/>
<name>A0A5P8W723_9NOSO</name>
<dbReference type="EMBL" id="CP045226">
    <property type="protein sequence ID" value="QFS48046.1"/>
    <property type="molecule type" value="Genomic_DNA"/>
</dbReference>
<dbReference type="Proteomes" id="UP000326678">
    <property type="component" value="Chromosome Gxm1"/>
</dbReference>
<evidence type="ECO:0000313" key="1">
    <source>
        <dbReference type="EMBL" id="QFS48046.1"/>
    </source>
</evidence>
<dbReference type="KEGG" id="nsh:GXM_05538"/>
<organism evidence="1 2">
    <name type="scientific">Nostoc sphaeroides CCNUC1</name>
    <dbReference type="NCBI Taxonomy" id="2653204"/>
    <lineage>
        <taxon>Bacteria</taxon>
        <taxon>Bacillati</taxon>
        <taxon>Cyanobacteriota</taxon>
        <taxon>Cyanophyceae</taxon>
        <taxon>Nostocales</taxon>
        <taxon>Nostocaceae</taxon>
        <taxon>Nostoc</taxon>
    </lineage>
</organism>
<protein>
    <submittedName>
        <fullName evidence="1">Uncharacterized protein</fullName>
    </submittedName>
</protein>
<sequence length="126" mass="13928">MTFEPDDILEAGRSIRPFLPELLGNDAVQVDKQLAELLAQAKAGQEVDKQILEILKSQPDTRNWIAEFLSEKQVSKGFEPLPGKGQAISAQKYICPQGDYVWYRRIVGATIPICPTHGVVLIPAAQ</sequence>
<accession>A0A5P8W723</accession>
<reference evidence="1 2" key="1">
    <citation type="submission" date="2019-10" db="EMBL/GenBank/DDBJ databases">
        <title>Genomic and transcriptomic insights into the perfect genentic adaptation of a filamentous nitrogen-fixing cyanobacterium to rice fields.</title>
        <authorList>
            <person name="Chen Z."/>
        </authorList>
    </citation>
    <scope>NUCLEOTIDE SEQUENCE [LARGE SCALE GENOMIC DNA]</scope>
    <source>
        <strain evidence="1">CCNUC1</strain>
    </source>
</reference>
<dbReference type="RefSeq" id="WP_152590034.1">
    <property type="nucleotide sequence ID" value="NZ_CP045226.1"/>
</dbReference>
<evidence type="ECO:0000313" key="2">
    <source>
        <dbReference type="Proteomes" id="UP000326678"/>
    </source>
</evidence>
<keyword evidence="2" id="KW-1185">Reference proteome</keyword>